<evidence type="ECO:0000256" key="3">
    <source>
        <dbReference type="ARBA" id="ARBA00022692"/>
    </source>
</evidence>
<dbReference type="InterPro" id="IPR017039">
    <property type="entry name" value="Virul_fac_BrkB"/>
</dbReference>
<evidence type="ECO:0000256" key="6">
    <source>
        <dbReference type="SAM" id="MobiDB-lite"/>
    </source>
</evidence>
<reference evidence="9" key="1">
    <citation type="journal article" date="2019" name="Int. J. Syst. Evol. Microbiol.">
        <title>The Global Catalogue of Microorganisms (GCM) 10K type strain sequencing project: providing services to taxonomists for standard genome sequencing and annotation.</title>
        <authorList>
            <consortium name="The Broad Institute Genomics Platform"/>
            <consortium name="The Broad Institute Genome Sequencing Center for Infectious Disease"/>
            <person name="Wu L."/>
            <person name="Ma J."/>
        </authorList>
    </citation>
    <scope>NUCLEOTIDE SEQUENCE [LARGE SCALE GENOMIC DNA]</scope>
    <source>
        <strain evidence="9">JCM 17986</strain>
    </source>
</reference>
<protein>
    <submittedName>
        <fullName evidence="8">YihY/virulence factor BrkB family protein</fullName>
    </submittedName>
</protein>
<feature type="transmembrane region" description="Helical" evidence="7">
    <location>
        <begin position="48"/>
        <end position="68"/>
    </location>
</feature>
<proteinExistence type="predicted"/>
<evidence type="ECO:0000256" key="4">
    <source>
        <dbReference type="ARBA" id="ARBA00022989"/>
    </source>
</evidence>
<keyword evidence="4 7" id="KW-1133">Transmembrane helix</keyword>
<keyword evidence="3 7" id="KW-0812">Transmembrane</keyword>
<comment type="subcellular location">
    <subcellularLocation>
        <location evidence="1">Cell membrane</location>
        <topology evidence="1">Multi-pass membrane protein</topology>
    </subcellularLocation>
</comment>
<organism evidence="8 9">
    <name type="scientific">Yinghuangia aomiensis</name>
    <dbReference type="NCBI Taxonomy" id="676205"/>
    <lineage>
        <taxon>Bacteria</taxon>
        <taxon>Bacillati</taxon>
        <taxon>Actinomycetota</taxon>
        <taxon>Actinomycetes</taxon>
        <taxon>Kitasatosporales</taxon>
        <taxon>Streptomycetaceae</taxon>
        <taxon>Yinghuangia</taxon>
    </lineage>
</organism>
<keyword evidence="5 7" id="KW-0472">Membrane</keyword>
<feature type="region of interest" description="Disordered" evidence="6">
    <location>
        <begin position="326"/>
        <end position="428"/>
    </location>
</feature>
<dbReference type="PANTHER" id="PTHR30213">
    <property type="entry name" value="INNER MEMBRANE PROTEIN YHJD"/>
    <property type="match status" value="1"/>
</dbReference>
<evidence type="ECO:0000256" key="2">
    <source>
        <dbReference type="ARBA" id="ARBA00022475"/>
    </source>
</evidence>
<dbReference type="Pfam" id="PF03631">
    <property type="entry name" value="Virul_fac_BrkB"/>
    <property type="match status" value="1"/>
</dbReference>
<evidence type="ECO:0000256" key="5">
    <source>
        <dbReference type="ARBA" id="ARBA00023136"/>
    </source>
</evidence>
<evidence type="ECO:0000256" key="7">
    <source>
        <dbReference type="SAM" id="Phobius"/>
    </source>
</evidence>
<keyword evidence="9" id="KW-1185">Reference proteome</keyword>
<dbReference type="Proteomes" id="UP001500466">
    <property type="component" value="Unassembled WGS sequence"/>
</dbReference>
<sequence>MAADKKERSPVRGPGRIRLRSALWRIVRETFISCYENRVTGLAAEAGFFMLLSLPPLLLGLAGTIGYLQGLLGQSTIDGFKQDIIDASGSVLSQKSVDQVVVPLVNDVFASGRADIISVGFVIALWSGSRALNVYIDTITIMYGLSGKRGIVRTRVLSFTLYTVGLLLGMFLIPLLLAGPDLVVKAFPHFAGTVHILYWPVLVVLSVCFLTTLYHVSVPVRTPWREDIPGALVALLLCILGSFLLRVYLATTVDGPTVYGSLAAPVAVLMWMYFAAMAILIGAAMNAAIDQVWPSEETAQARAEKEKEEAAAEIARAMATVRRAGRHRGLPGDWDPTDPADETVDLIAPDGADADEPPSEFPERWANYPSRGKPPETRNGNHRIDAGPPPVQLPLGQTPPGLSLDEQLWPPVRPTNAGPDDHARRESR</sequence>
<evidence type="ECO:0000313" key="9">
    <source>
        <dbReference type="Proteomes" id="UP001500466"/>
    </source>
</evidence>
<dbReference type="EMBL" id="BAABHS010000015">
    <property type="protein sequence ID" value="GAA4973394.1"/>
    <property type="molecule type" value="Genomic_DNA"/>
</dbReference>
<feature type="transmembrane region" description="Helical" evidence="7">
    <location>
        <begin position="228"/>
        <end position="250"/>
    </location>
</feature>
<dbReference type="PANTHER" id="PTHR30213:SF0">
    <property type="entry name" value="UPF0761 MEMBRANE PROTEIN YIHY"/>
    <property type="match status" value="1"/>
</dbReference>
<accession>A0ABP9HLK9</accession>
<comment type="caution">
    <text evidence="8">The sequence shown here is derived from an EMBL/GenBank/DDBJ whole genome shotgun (WGS) entry which is preliminary data.</text>
</comment>
<feature type="transmembrane region" description="Helical" evidence="7">
    <location>
        <begin position="116"/>
        <end position="136"/>
    </location>
</feature>
<keyword evidence="2" id="KW-1003">Cell membrane</keyword>
<feature type="transmembrane region" description="Helical" evidence="7">
    <location>
        <begin position="156"/>
        <end position="177"/>
    </location>
</feature>
<gene>
    <name evidence="8" type="ORF">GCM10023205_44830</name>
</gene>
<feature type="compositionally biased region" description="Acidic residues" evidence="6">
    <location>
        <begin position="335"/>
        <end position="344"/>
    </location>
</feature>
<name>A0ABP9HLK9_9ACTN</name>
<feature type="compositionally biased region" description="Basic and acidic residues" evidence="6">
    <location>
        <begin position="419"/>
        <end position="428"/>
    </location>
</feature>
<evidence type="ECO:0000256" key="1">
    <source>
        <dbReference type="ARBA" id="ARBA00004651"/>
    </source>
</evidence>
<feature type="transmembrane region" description="Helical" evidence="7">
    <location>
        <begin position="197"/>
        <end position="216"/>
    </location>
</feature>
<feature type="transmembrane region" description="Helical" evidence="7">
    <location>
        <begin position="262"/>
        <end position="285"/>
    </location>
</feature>
<dbReference type="RefSeq" id="WP_345677397.1">
    <property type="nucleotide sequence ID" value="NZ_BAABHS010000015.1"/>
</dbReference>
<evidence type="ECO:0000313" key="8">
    <source>
        <dbReference type="EMBL" id="GAA4973394.1"/>
    </source>
</evidence>